<proteinExistence type="predicted"/>
<dbReference type="Proteomes" id="UP001283361">
    <property type="component" value="Unassembled WGS sequence"/>
</dbReference>
<organism evidence="1 2">
    <name type="scientific">Elysia crispata</name>
    <name type="common">lettuce slug</name>
    <dbReference type="NCBI Taxonomy" id="231223"/>
    <lineage>
        <taxon>Eukaryota</taxon>
        <taxon>Metazoa</taxon>
        <taxon>Spiralia</taxon>
        <taxon>Lophotrochozoa</taxon>
        <taxon>Mollusca</taxon>
        <taxon>Gastropoda</taxon>
        <taxon>Heterobranchia</taxon>
        <taxon>Euthyneura</taxon>
        <taxon>Panpulmonata</taxon>
        <taxon>Sacoglossa</taxon>
        <taxon>Placobranchoidea</taxon>
        <taxon>Plakobranchidae</taxon>
        <taxon>Elysia</taxon>
    </lineage>
</organism>
<sequence>MIEDMFPLKSWVHVCSDRSDTNTVTNDAAGIVIFTPEGERHKISKSTGKYCTSYAAVVQDFVYGIDKS</sequence>
<accession>A0AAE1AR85</accession>
<comment type="caution">
    <text evidence="1">The sequence shown here is derived from an EMBL/GenBank/DDBJ whole genome shotgun (WGS) entry which is preliminary data.</text>
</comment>
<dbReference type="EMBL" id="JAWDGP010001382">
    <property type="protein sequence ID" value="KAK3792265.1"/>
    <property type="molecule type" value="Genomic_DNA"/>
</dbReference>
<protein>
    <submittedName>
        <fullName evidence="1">Uncharacterized protein</fullName>
    </submittedName>
</protein>
<reference evidence="1" key="1">
    <citation type="journal article" date="2023" name="G3 (Bethesda)">
        <title>A reference genome for the long-term kleptoplast-retaining sea slug Elysia crispata morphotype clarki.</title>
        <authorList>
            <person name="Eastman K.E."/>
            <person name="Pendleton A.L."/>
            <person name="Shaikh M.A."/>
            <person name="Suttiyut T."/>
            <person name="Ogas R."/>
            <person name="Tomko P."/>
            <person name="Gavelis G."/>
            <person name="Widhalm J.R."/>
            <person name="Wisecaver J.H."/>
        </authorList>
    </citation>
    <scope>NUCLEOTIDE SEQUENCE</scope>
    <source>
        <strain evidence="1">ECLA1</strain>
    </source>
</reference>
<dbReference type="AlphaFoldDB" id="A0AAE1AR85"/>
<keyword evidence="2" id="KW-1185">Reference proteome</keyword>
<evidence type="ECO:0000313" key="2">
    <source>
        <dbReference type="Proteomes" id="UP001283361"/>
    </source>
</evidence>
<evidence type="ECO:0000313" key="1">
    <source>
        <dbReference type="EMBL" id="KAK3792265.1"/>
    </source>
</evidence>
<gene>
    <name evidence="1" type="ORF">RRG08_007344</name>
</gene>
<name>A0AAE1AR85_9GAST</name>